<dbReference type="InterPro" id="IPR036388">
    <property type="entry name" value="WH-like_DNA-bd_sf"/>
</dbReference>
<dbReference type="InterPro" id="IPR001867">
    <property type="entry name" value="OmpR/PhoB-type_DNA-bd"/>
</dbReference>
<dbReference type="InterPro" id="IPR011990">
    <property type="entry name" value="TPR-like_helical_dom_sf"/>
</dbReference>
<feature type="compositionally biased region" description="Basic and acidic residues" evidence="6">
    <location>
        <begin position="334"/>
        <end position="351"/>
    </location>
</feature>
<comment type="similarity">
    <text evidence="1">Belongs to the AfsR/DnrI/RedD regulatory family.</text>
</comment>
<evidence type="ECO:0000259" key="7">
    <source>
        <dbReference type="PROSITE" id="PS51755"/>
    </source>
</evidence>
<evidence type="ECO:0000256" key="1">
    <source>
        <dbReference type="ARBA" id="ARBA00005820"/>
    </source>
</evidence>
<gene>
    <name evidence="8" type="ORF">Q3V37_25220</name>
</gene>
<dbReference type="InterPro" id="IPR051677">
    <property type="entry name" value="AfsR-DnrI-RedD_regulator"/>
</dbReference>
<evidence type="ECO:0000256" key="6">
    <source>
        <dbReference type="SAM" id="MobiDB-lite"/>
    </source>
</evidence>
<evidence type="ECO:0000256" key="4">
    <source>
        <dbReference type="ARBA" id="ARBA00023163"/>
    </source>
</evidence>
<dbReference type="Gene3D" id="3.10.129.10">
    <property type="entry name" value="Hotdog Thioesterase"/>
    <property type="match status" value="1"/>
</dbReference>
<evidence type="ECO:0000256" key="2">
    <source>
        <dbReference type="ARBA" id="ARBA00023015"/>
    </source>
</evidence>
<keyword evidence="3 5" id="KW-0238">DNA-binding</keyword>
<name>A0AAJ6HR19_9ACTN</name>
<dbReference type="SUPFAM" id="SSF48452">
    <property type="entry name" value="TPR-like"/>
    <property type="match status" value="1"/>
</dbReference>
<dbReference type="Pfam" id="PF13279">
    <property type="entry name" value="4HBT_2"/>
    <property type="match status" value="1"/>
</dbReference>
<evidence type="ECO:0000256" key="5">
    <source>
        <dbReference type="PROSITE-ProRule" id="PRU01091"/>
    </source>
</evidence>
<dbReference type="InterPro" id="IPR016032">
    <property type="entry name" value="Sig_transdc_resp-reg_C-effctor"/>
</dbReference>
<organism evidence="8 9">
    <name type="scientific">Micromonospora profundi</name>
    <dbReference type="NCBI Taxonomy" id="1420889"/>
    <lineage>
        <taxon>Bacteria</taxon>
        <taxon>Bacillati</taxon>
        <taxon>Actinomycetota</taxon>
        <taxon>Actinomycetes</taxon>
        <taxon>Micromonosporales</taxon>
        <taxon>Micromonosporaceae</taxon>
        <taxon>Micromonospora</taxon>
    </lineage>
</organism>
<sequence length="509" mass="55812">MVALVCVARCRPERQCAALGRSVRRAGQRLRADKMDRPGNGNQDGAVGRPSPLRATCRNVGAYEQEGISVVDDGDRSPPLLFEVLGPIRVRRHGQELDLGPRQQRLILALLLVRGGQPVGTGEVISMLWGSSPPTSAVNIVHRYVGDLRRLFEPDIRPRARGRWLASDAAGYRILVDEQNLDLLSFRRLALEARSAVAAGRPDAAMVAYTKALDLWRGPCAGAPELLAEQFEAFNAVDQECTGVASDAADLSLLLDGGRSLLCTLRRVATHHLFDERLQARLMMVLSGSGQQAEAIARYHLLRRKLREELGVDPGPELQSAYRRVLQQSSPQENEGRQRTSTPERHREVAPPDRGLQSRYDGVTHTASITVGAEDIGPNGHVRSSRYLDYAIRARWAALADAGLSIKELASAGVGPVELDVSIKFLRELVLGDEIDVVTRFEYPSPKIVRLVQSLFRRSDGVLAAIVTSVTGLMDIAERRLVDNAAEVWADFLQDLAVVDLADSELDKA</sequence>
<dbReference type="Proteomes" id="UP001235874">
    <property type="component" value="Chromosome"/>
</dbReference>
<dbReference type="SMART" id="SM00862">
    <property type="entry name" value="Trans_reg_C"/>
    <property type="match status" value="1"/>
</dbReference>
<dbReference type="Pfam" id="PF03704">
    <property type="entry name" value="BTAD"/>
    <property type="match status" value="1"/>
</dbReference>
<dbReference type="CDD" id="cd00586">
    <property type="entry name" value="4HBT"/>
    <property type="match status" value="1"/>
</dbReference>
<keyword evidence="9" id="KW-1185">Reference proteome</keyword>
<evidence type="ECO:0000313" key="8">
    <source>
        <dbReference type="EMBL" id="WLS44657.1"/>
    </source>
</evidence>
<feature type="region of interest" description="Disordered" evidence="6">
    <location>
        <begin position="27"/>
        <end position="51"/>
    </location>
</feature>
<dbReference type="Gene3D" id="1.10.10.10">
    <property type="entry name" value="Winged helix-like DNA-binding domain superfamily/Winged helix DNA-binding domain"/>
    <property type="match status" value="1"/>
</dbReference>
<evidence type="ECO:0000256" key="3">
    <source>
        <dbReference type="ARBA" id="ARBA00023125"/>
    </source>
</evidence>
<dbReference type="InterPro" id="IPR005158">
    <property type="entry name" value="BTAD"/>
</dbReference>
<dbReference type="GO" id="GO:0006355">
    <property type="term" value="P:regulation of DNA-templated transcription"/>
    <property type="evidence" value="ECO:0007669"/>
    <property type="project" value="InterPro"/>
</dbReference>
<feature type="DNA-binding region" description="OmpR/PhoB-type" evidence="5">
    <location>
        <begin position="68"/>
        <end position="176"/>
    </location>
</feature>
<dbReference type="CDD" id="cd15831">
    <property type="entry name" value="BTAD"/>
    <property type="match status" value="1"/>
</dbReference>
<dbReference type="AlphaFoldDB" id="A0AAJ6HR19"/>
<keyword evidence="2" id="KW-0805">Transcription regulation</keyword>
<protein>
    <submittedName>
        <fullName evidence="8">BTAD domain-containing putative transcriptional regulator</fullName>
    </submittedName>
</protein>
<feature type="region of interest" description="Disordered" evidence="6">
    <location>
        <begin position="325"/>
        <end position="359"/>
    </location>
</feature>
<dbReference type="SUPFAM" id="SSF46894">
    <property type="entry name" value="C-terminal effector domain of the bipartite response regulators"/>
    <property type="match status" value="1"/>
</dbReference>
<dbReference type="InterPro" id="IPR029069">
    <property type="entry name" value="HotDog_dom_sf"/>
</dbReference>
<dbReference type="PANTHER" id="PTHR35807">
    <property type="entry name" value="TRANSCRIPTIONAL REGULATOR REDD-RELATED"/>
    <property type="match status" value="1"/>
</dbReference>
<dbReference type="Gene3D" id="1.25.40.10">
    <property type="entry name" value="Tetratricopeptide repeat domain"/>
    <property type="match status" value="1"/>
</dbReference>
<dbReference type="GO" id="GO:0000160">
    <property type="term" value="P:phosphorelay signal transduction system"/>
    <property type="evidence" value="ECO:0007669"/>
    <property type="project" value="InterPro"/>
</dbReference>
<dbReference type="SUPFAM" id="SSF54637">
    <property type="entry name" value="Thioesterase/thiol ester dehydrase-isomerase"/>
    <property type="match status" value="1"/>
</dbReference>
<reference evidence="8 9" key="1">
    <citation type="submission" date="2023-07" db="EMBL/GenBank/DDBJ databases">
        <title>Micromonospora profundi TRM 95458 converts glycerol to a new osmotic compound.</title>
        <authorList>
            <person name="Lu D."/>
        </authorList>
    </citation>
    <scope>NUCLEOTIDE SEQUENCE [LARGE SCALE GENOMIC DNA]</scope>
    <source>
        <strain evidence="8 9">TRM95458</strain>
    </source>
</reference>
<dbReference type="GO" id="GO:0003677">
    <property type="term" value="F:DNA binding"/>
    <property type="evidence" value="ECO:0007669"/>
    <property type="project" value="UniProtKB-UniRule"/>
</dbReference>
<proteinExistence type="inferred from homology"/>
<accession>A0AAJ6HR19</accession>
<dbReference type="EMBL" id="CP130472">
    <property type="protein sequence ID" value="WLS44657.1"/>
    <property type="molecule type" value="Genomic_DNA"/>
</dbReference>
<dbReference type="RefSeq" id="WP_306271864.1">
    <property type="nucleotide sequence ID" value="NZ_CP130472.1"/>
</dbReference>
<feature type="domain" description="OmpR/PhoB-type" evidence="7">
    <location>
        <begin position="68"/>
        <end position="176"/>
    </location>
</feature>
<dbReference type="SMART" id="SM01043">
    <property type="entry name" value="BTAD"/>
    <property type="match status" value="1"/>
</dbReference>
<keyword evidence="4" id="KW-0804">Transcription</keyword>
<dbReference type="PANTHER" id="PTHR35807:SF1">
    <property type="entry name" value="TRANSCRIPTIONAL REGULATOR REDD"/>
    <property type="match status" value="1"/>
</dbReference>
<evidence type="ECO:0000313" key="9">
    <source>
        <dbReference type="Proteomes" id="UP001235874"/>
    </source>
</evidence>
<dbReference type="PROSITE" id="PS51755">
    <property type="entry name" value="OMPR_PHOB"/>
    <property type="match status" value="1"/>
</dbReference>
<dbReference type="KEGG" id="mprn:Q3V37_25220"/>